<evidence type="ECO:0000256" key="2">
    <source>
        <dbReference type="SAM" id="Phobius"/>
    </source>
</evidence>
<feature type="transmembrane region" description="Helical" evidence="2">
    <location>
        <begin position="90"/>
        <end position="111"/>
    </location>
</feature>
<feature type="region of interest" description="Disordered" evidence="1">
    <location>
        <begin position="285"/>
        <end position="326"/>
    </location>
</feature>
<evidence type="ECO:0000256" key="1">
    <source>
        <dbReference type="SAM" id="MobiDB-lite"/>
    </source>
</evidence>
<dbReference type="OrthoDB" id="3641882at2759"/>
<gene>
    <name evidence="3" type="ORF">RCC_03114</name>
</gene>
<keyword evidence="2" id="KW-1133">Transmembrane helix</keyword>
<protein>
    <recommendedName>
        <fullName evidence="5">Integral membrane protein</fullName>
    </recommendedName>
</protein>
<organism evidence="3 4">
    <name type="scientific">Ramularia collo-cygni</name>
    <dbReference type="NCBI Taxonomy" id="112498"/>
    <lineage>
        <taxon>Eukaryota</taxon>
        <taxon>Fungi</taxon>
        <taxon>Dikarya</taxon>
        <taxon>Ascomycota</taxon>
        <taxon>Pezizomycotina</taxon>
        <taxon>Dothideomycetes</taxon>
        <taxon>Dothideomycetidae</taxon>
        <taxon>Mycosphaerellales</taxon>
        <taxon>Mycosphaerellaceae</taxon>
        <taxon>Ramularia</taxon>
    </lineage>
</organism>
<keyword evidence="2" id="KW-0472">Membrane</keyword>
<proteinExistence type="predicted"/>
<evidence type="ECO:0008006" key="5">
    <source>
        <dbReference type="Google" id="ProtNLM"/>
    </source>
</evidence>
<dbReference type="RefSeq" id="XP_023624173.1">
    <property type="nucleotide sequence ID" value="XM_023768405.1"/>
</dbReference>
<dbReference type="PANTHER" id="PTHR38848:SF3">
    <property type="entry name" value="G-PROTEIN COUPLED RECEPTORS FAMILY 3 PROFILE DOMAIN-CONTAINING PROTEIN"/>
    <property type="match status" value="1"/>
</dbReference>
<keyword evidence="4" id="KW-1185">Reference proteome</keyword>
<dbReference type="PANTHER" id="PTHR38848">
    <property type="entry name" value="G-PROTEIN COUPLED RECEPTORS FAMILY 3 PROFILE DOMAIN-CONTAINING PROTEIN"/>
    <property type="match status" value="1"/>
</dbReference>
<reference evidence="3 4" key="1">
    <citation type="submission" date="2016-03" db="EMBL/GenBank/DDBJ databases">
        <authorList>
            <person name="Ploux O."/>
        </authorList>
    </citation>
    <scope>NUCLEOTIDE SEQUENCE [LARGE SCALE GENOMIC DNA]</scope>
    <source>
        <strain evidence="3 4">URUG2</strain>
    </source>
</reference>
<evidence type="ECO:0000313" key="4">
    <source>
        <dbReference type="Proteomes" id="UP000225277"/>
    </source>
</evidence>
<feature type="transmembrane region" description="Helical" evidence="2">
    <location>
        <begin position="131"/>
        <end position="151"/>
    </location>
</feature>
<sequence length="326" mass="36127">MPNPRAVVSDSTILKTGFLLPGEIVSLLTSMISLPIIAIFFWQRLRQAHVKAYTVASCALLMTYISSFLFVFVLTALLHIRSRDNTLCDAVILLCVTLFVVTKAATILFLIERAYIISFPILPRYQHPEYVLSNLLIFVPYATIAGLSIYYRVAFTNEHGVCIIGIQMVALLPLLLIEVLAYLYLTARFLIPLLMVRFGWQELVLPLRRVFIRTCIATAVAMVSTLAVKISLTMFNGEPAWLCCMTCKIDALIGCTMLHWMTKPEGQSGNEQDTPQMLGIHFDKESSSAVERRQDSGTNSVVLNSTSSEIKPASSGTSTETATSSV</sequence>
<name>A0A2D3UW23_9PEZI</name>
<dbReference type="EMBL" id="FJUY01000003">
    <property type="protein sequence ID" value="CZT17280.1"/>
    <property type="molecule type" value="Genomic_DNA"/>
</dbReference>
<feature type="transmembrane region" description="Helical" evidence="2">
    <location>
        <begin position="163"/>
        <end position="185"/>
    </location>
</feature>
<dbReference type="AlphaFoldDB" id="A0A2D3UW23"/>
<feature type="compositionally biased region" description="Polar residues" evidence="1">
    <location>
        <begin position="296"/>
        <end position="309"/>
    </location>
</feature>
<accession>A0A2D3UW23</accession>
<evidence type="ECO:0000313" key="3">
    <source>
        <dbReference type="EMBL" id="CZT17280.1"/>
    </source>
</evidence>
<keyword evidence="2" id="KW-0812">Transmembrane</keyword>
<feature type="compositionally biased region" description="Basic and acidic residues" evidence="1">
    <location>
        <begin position="285"/>
        <end position="295"/>
    </location>
</feature>
<feature type="transmembrane region" description="Helical" evidence="2">
    <location>
        <begin position="24"/>
        <end position="42"/>
    </location>
</feature>
<dbReference type="Proteomes" id="UP000225277">
    <property type="component" value="Unassembled WGS sequence"/>
</dbReference>
<feature type="compositionally biased region" description="Low complexity" evidence="1">
    <location>
        <begin position="313"/>
        <end position="326"/>
    </location>
</feature>
<dbReference type="GeneID" id="35598321"/>
<feature type="transmembrane region" description="Helical" evidence="2">
    <location>
        <begin position="54"/>
        <end position="78"/>
    </location>
</feature>